<accession>A0A383ENQ7</accession>
<dbReference type="AlphaFoldDB" id="A0A383ENQ7"/>
<evidence type="ECO:0000313" key="1">
    <source>
        <dbReference type="EMBL" id="SVE58103.1"/>
    </source>
</evidence>
<gene>
    <name evidence="1" type="ORF">METZ01_LOCUS510957</name>
</gene>
<reference evidence="1" key="1">
    <citation type="submission" date="2018-05" db="EMBL/GenBank/DDBJ databases">
        <authorList>
            <person name="Lanie J.A."/>
            <person name="Ng W.-L."/>
            <person name="Kazmierczak K.M."/>
            <person name="Andrzejewski T.M."/>
            <person name="Davidsen T.M."/>
            <person name="Wayne K.J."/>
            <person name="Tettelin H."/>
            <person name="Glass J.I."/>
            <person name="Rusch D."/>
            <person name="Podicherti R."/>
            <person name="Tsui H.-C.T."/>
            <person name="Winkler M.E."/>
        </authorList>
    </citation>
    <scope>NUCLEOTIDE SEQUENCE</scope>
</reference>
<sequence>KPSASTSSKSLTVIITFDDNKSVVDYAYQSLSF</sequence>
<dbReference type="EMBL" id="UINC01227291">
    <property type="protein sequence ID" value="SVE58103.1"/>
    <property type="molecule type" value="Genomic_DNA"/>
</dbReference>
<organism evidence="1">
    <name type="scientific">marine metagenome</name>
    <dbReference type="NCBI Taxonomy" id="408172"/>
    <lineage>
        <taxon>unclassified sequences</taxon>
        <taxon>metagenomes</taxon>
        <taxon>ecological metagenomes</taxon>
    </lineage>
</organism>
<protein>
    <submittedName>
        <fullName evidence="1">Uncharacterized protein</fullName>
    </submittedName>
</protein>
<name>A0A383ENQ7_9ZZZZ</name>
<feature type="non-terminal residue" evidence="1">
    <location>
        <position position="1"/>
    </location>
</feature>
<proteinExistence type="predicted"/>